<protein>
    <submittedName>
        <fullName evidence="2">Uncharacterized protein</fullName>
    </submittedName>
</protein>
<dbReference type="AlphaFoldDB" id="A0AA39UDG0"/>
<proteinExistence type="predicted"/>
<reference evidence="2" key="1">
    <citation type="submission" date="2023-06" db="EMBL/GenBank/DDBJ databases">
        <authorList>
            <consortium name="Lawrence Berkeley National Laboratory"/>
            <person name="Ahrendt S."/>
            <person name="Sahu N."/>
            <person name="Indic B."/>
            <person name="Wong-Bajracharya J."/>
            <person name="Merenyi Z."/>
            <person name="Ke H.-M."/>
            <person name="Monk M."/>
            <person name="Kocsube S."/>
            <person name="Drula E."/>
            <person name="Lipzen A."/>
            <person name="Balint B."/>
            <person name="Henrissat B."/>
            <person name="Andreopoulos B."/>
            <person name="Martin F.M."/>
            <person name="Harder C.B."/>
            <person name="Rigling D."/>
            <person name="Ford K.L."/>
            <person name="Foster G.D."/>
            <person name="Pangilinan J."/>
            <person name="Papanicolaou A."/>
            <person name="Barry K."/>
            <person name="LaButti K."/>
            <person name="Viragh M."/>
            <person name="Koriabine M."/>
            <person name="Yan M."/>
            <person name="Riley R."/>
            <person name="Champramary S."/>
            <person name="Plett K.L."/>
            <person name="Tsai I.J."/>
            <person name="Slot J."/>
            <person name="Sipos G."/>
            <person name="Plett J."/>
            <person name="Nagy L.G."/>
            <person name="Grigoriev I.V."/>
        </authorList>
    </citation>
    <scope>NUCLEOTIDE SEQUENCE</scope>
    <source>
        <strain evidence="2">ICMP 16352</strain>
    </source>
</reference>
<feature type="compositionally biased region" description="Low complexity" evidence="1">
    <location>
        <begin position="74"/>
        <end position="85"/>
    </location>
</feature>
<name>A0AA39UDG0_9AGAR</name>
<accession>A0AA39UDG0</accession>
<gene>
    <name evidence="2" type="ORF">IW261DRAFT_1049084</name>
</gene>
<evidence type="ECO:0000256" key="1">
    <source>
        <dbReference type="SAM" id="MobiDB-lite"/>
    </source>
</evidence>
<keyword evidence="3" id="KW-1185">Reference proteome</keyword>
<comment type="caution">
    <text evidence="2">The sequence shown here is derived from an EMBL/GenBank/DDBJ whole genome shotgun (WGS) entry which is preliminary data.</text>
</comment>
<dbReference type="EMBL" id="JAUEPR010000007">
    <property type="protein sequence ID" value="KAK0482683.1"/>
    <property type="molecule type" value="Genomic_DNA"/>
</dbReference>
<evidence type="ECO:0000313" key="2">
    <source>
        <dbReference type="EMBL" id="KAK0482683.1"/>
    </source>
</evidence>
<evidence type="ECO:0000313" key="3">
    <source>
        <dbReference type="Proteomes" id="UP001175227"/>
    </source>
</evidence>
<feature type="region of interest" description="Disordered" evidence="1">
    <location>
        <begin position="1"/>
        <end position="107"/>
    </location>
</feature>
<organism evidence="2 3">
    <name type="scientific">Armillaria novae-zelandiae</name>
    <dbReference type="NCBI Taxonomy" id="153914"/>
    <lineage>
        <taxon>Eukaryota</taxon>
        <taxon>Fungi</taxon>
        <taxon>Dikarya</taxon>
        <taxon>Basidiomycota</taxon>
        <taxon>Agaricomycotina</taxon>
        <taxon>Agaricomycetes</taxon>
        <taxon>Agaricomycetidae</taxon>
        <taxon>Agaricales</taxon>
        <taxon>Marasmiineae</taxon>
        <taxon>Physalacriaceae</taxon>
        <taxon>Armillaria</taxon>
    </lineage>
</organism>
<sequence length="286" mass="31541">MPSARNPYNPNGVYPSDYLPRPSHNLSTDPPVFTPVNWNQPLADRPHDERVSPKSSRHSRSRVRPEAVGSNYIASRAANQASRARPVTPPSLPMHLYDGPPGPRPKSPTIAKADTYIPHKFPHSPGKGGPPMVIPDKRVQQVAYVSRRGSLVPKDADGKIRPPQPFVFDHGSQVDPGVPCNDACAHFRFTSKESYNLNGKAYKPLIVKQPSPIFQANGFIVFKDRRTDIAFDGKTARGSGVLLQDVLRPPQGFSLVDDDEVVDLGNLSMLEVNIDVSVSFFHQRTN</sequence>
<dbReference type="Proteomes" id="UP001175227">
    <property type="component" value="Unassembled WGS sequence"/>
</dbReference>